<dbReference type="Proteomes" id="UP000827092">
    <property type="component" value="Unassembled WGS sequence"/>
</dbReference>
<sequence>MDGTNRNVIVKTNIGIVYSLAIDLDIQRIFWVDYTLNYLHSCKFDGNHRKILIAQGQIQTPTSIDIYGQHVYFITQAKGYEAVTKYPK</sequence>
<dbReference type="InterPro" id="IPR050778">
    <property type="entry name" value="Cueball_EGF_LRP_Nidogen"/>
</dbReference>
<dbReference type="InterPro" id="IPR011042">
    <property type="entry name" value="6-blade_b-propeller_TolB-like"/>
</dbReference>
<evidence type="ECO:0000313" key="4">
    <source>
        <dbReference type="Proteomes" id="UP000827092"/>
    </source>
</evidence>
<proteinExistence type="predicted"/>
<keyword evidence="1" id="KW-0245">EGF-like domain</keyword>
<dbReference type="AlphaFoldDB" id="A0AAV6TNK2"/>
<dbReference type="Gene3D" id="2.120.10.30">
    <property type="entry name" value="TolB, C-terminal domain"/>
    <property type="match status" value="1"/>
</dbReference>
<dbReference type="InterPro" id="IPR000033">
    <property type="entry name" value="LDLR_classB_rpt"/>
</dbReference>
<dbReference type="PANTHER" id="PTHR46513:SF13">
    <property type="entry name" value="EGF-LIKE DOMAIN-CONTAINING PROTEIN"/>
    <property type="match status" value="1"/>
</dbReference>
<keyword evidence="4" id="KW-1185">Reference proteome</keyword>
<feature type="repeat" description="LDL-receptor class B" evidence="2">
    <location>
        <begin position="27"/>
        <end position="70"/>
    </location>
</feature>
<dbReference type="PROSITE" id="PS51120">
    <property type="entry name" value="LDLRB"/>
    <property type="match status" value="1"/>
</dbReference>
<reference evidence="3 4" key="1">
    <citation type="journal article" date="2022" name="Nat. Ecol. Evol.">
        <title>A masculinizing supergene underlies an exaggerated male reproductive morph in a spider.</title>
        <authorList>
            <person name="Hendrickx F."/>
            <person name="De Corte Z."/>
            <person name="Sonet G."/>
            <person name="Van Belleghem S.M."/>
            <person name="Kostlbacher S."/>
            <person name="Vangestel C."/>
        </authorList>
    </citation>
    <scope>NUCLEOTIDE SEQUENCE [LARGE SCALE GENOMIC DNA]</scope>
    <source>
        <strain evidence="3">W744_W776</strain>
    </source>
</reference>
<organism evidence="3 4">
    <name type="scientific">Oedothorax gibbosus</name>
    <dbReference type="NCBI Taxonomy" id="931172"/>
    <lineage>
        <taxon>Eukaryota</taxon>
        <taxon>Metazoa</taxon>
        <taxon>Ecdysozoa</taxon>
        <taxon>Arthropoda</taxon>
        <taxon>Chelicerata</taxon>
        <taxon>Arachnida</taxon>
        <taxon>Araneae</taxon>
        <taxon>Araneomorphae</taxon>
        <taxon>Entelegynae</taxon>
        <taxon>Araneoidea</taxon>
        <taxon>Linyphiidae</taxon>
        <taxon>Erigoninae</taxon>
        <taxon>Oedothorax</taxon>
    </lineage>
</organism>
<evidence type="ECO:0000256" key="2">
    <source>
        <dbReference type="PROSITE-ProRule" id="PRU00461"/>
    </source>
</evidence>
<dbReference type="SMART" id="SM00135">
    <property type="entry name" value="LY"/>
    <property type="match status" value="1"/>
</dbReference>
<accession>A0AAV6TNK2</accession>
<gene>
    <name evidence="3" type="ORF">JTE90_003922</name>
</gene>
<comment type="caution">
    <text evidence="3">The sequence shown here is derived from an EMBL/GenBank/DDBJ whole genome shotgun (WGS) entry which is preliminary data.</text>
</comment>
<dbReference type="PANTHER" id="PTHR46513">
    <property type="entry name" value="VITELLOGENIN RECEPTOR-LIKE PROTEIN-RELATED-RELATED"/>
    <property type="match status" value="1"/>
</dbReference>
<evidence type="ECO:0000313" key="3">
    <source>
        <dbReference type="EMBL" id="KAG8173286.1"/>
    </source>
</evidence>
<dbReference type="SUPFAM" id="SSF63825">
    <property type="entry name" value="YWTD domain"/>
    <property type="match status" value="1"/>
</dbReference>
<protein>
    <submittedName>
        <fullName evidence="3">Uncharacterized protein</fullName>
    </submittedName>
</protein>
<dbReference type="Pfam" id="PF00058">
    <property type="entry name" value="Ldl_recept_b"/>
    <property type="match status" value="1"/>
</dbReference>
<name>A0AAV6TNK2_9ARAC</name>
<evidence type="ECO:0000256" key="1">
    <source>
        <dbReference type="ARBA" id="ARBA00022536"/>
    </source>
</evidence>
<dbReference type="EMBL" id="JAFNEN010001902">
    <property type="protein sequence ID" value="KAG8173286.1"/>
    <property type="molecule type" value="Genomic_DNA"/>
</dbReference>